<dbReference type="InterPro" id="IPR036390">
    <property type="entry name" value="WH_DNA-bd_sf"/>
</dbReference>
<dbReference type="SUPFAM" id="SSF53335">
    <property type="entry name" value="S-adenosyl-L-methionine-dependent methyltransferases"/>
    <property type="match status" value="1"/>
</dbReference>
<dbReference type="RefSeq" id="WP_016325304.1">
    <property type="nucleotide sequence ID" value="NZ_CM001889.1"/>
</dbReference>
<dbReference type="InterPro" id="IPR012967">
    <property type="entry name" value="COMT_dimerisation"/>
</dbReference>
<keyword evidence="3" id="KW-0949">S-adenosyl-L-methionine</keyword>
<dbReference type="Gene3D" id="1.10.287.1350">
    <property type="match status" value="1"/>
</dbReference>
<dbReference type="GO" id="GO:0008171">
    <property type="term" value="F:O-methyltransferase activity"/>
    <property type="evidence" value="ECO:0007669"/>
    <property type="project" value="InterPro"/>
</dbReference>
<dbReference type="PROSITE" id="PS51683">
    <property type="entry name" value="SAM_OMT_II"/>
    <property type="match status" value="1"/>
</dbReference>
<gene>
    <name evidence="6" type="ORF">SLI_0886</name>
</gene>
<proteinExistence type="predicted"/>
<dbReference type="Pfam" id="PF00891">
    <property type="entry name" value="Methyltransf_2"/>
    <property type="match status" value="1"/>
</dbReference>
<evidence type="ECO:0000256" key="1">
    <source>
        <dbReference type="ARBA" id="ARBA00022603"/>
    </source>
</evidence>
<reference evidence="7" key="1">
    <citation type="journal article" date="2013" name="Genome Biol. Evol.">
        <title>The genome sequence of Streptomyces lividans 66 reveals a novel tRNA-dependent peptide biosynthetic system within a metal-related genomic island.</title>
        <authorList>
            <person name="Cruz-Morales P."/>
            <person name="Vijgenboom E."/>
            <person name="Iruegas-Bocardo F."/>
            <person name="Girard G."/>
            <person name="Yanez-Guerra L.A."/>
            <person name="Ramos-Aboites H.E."/>
            <person name="Pernodet J.L."/>
            <person name="Anne J."/>
            <person name="van Wezel G.P."/>
            <person name="Barona-Gomez F."/>
        </authorList>
    </citation>
    <scope>NUCLEOTIDE SEQUENCE [LARGE SCALE GENOMIC DNA]</scope>
    <source>
        <strain evidence="7">1326</strain>
    </source>
</reference>
<dbReference type="Gene3D" id="3.40.50.150">
    <property type="entry name" value="Vaccinia Virus protein VP39"/>
    <property type="match status" value="1"/>
</dbReference>
<dbReference type="PIRSF" id="PIRSF005739">
    <property type="entry name" value="O-mtase"/>
    <property type="match status" value="1"/>
</dbReference>
<dbReference type="InterPro" id="IPR016461">
    <property type="entry name" value="COMT-like"/>
</dbReference>
<evidence type="ECO:0000259" key="5">
    <source>
        <dbReference type="Pfam" id="PF08100"/>
    </source>
</evidence>
<evidence type="ECO:0000256" key="3">
    <source>
        <dbReference type="ARBA" id="ARBA00022691"/>
    </source>
</evidence>
<dbReference type="EMBL" id="CM001889">
    <property type="protein sequence ID" value="EOY45605.1"/>
    <property type="molecule type" value="Genomic_DNA"/>
</dbReference>
<evidence type="ECO:0000313" key="6">
    <source>
        <dbReference type="EMBL" id="EOY45605.1"/>
    </source>
</evidence>
<dbReference type="GO" id="GO:0032259">
    <property type="term" value="P:methylation"/>
    <property type="evidence" value="ECO:0007669"/>
    <property type="project" value="UniProtKB-KW"/>
</dbReference>
<feature type="domain" description="O-methyltransferase C-terminal" evidence="4">
    <location>
        <begin position="123"/>
        <end position="331"/>
    </location>
</feature>
<evidence type="ECO:0000313" key="7">
    <source>
        <dbReference type="Proteomes" id="UP000014062"/>
    </source>
</evidence>
<dbReference type="InterPro" id="IPR036388">
    <property type="entry name" value="WH-like_DNA-bd_sf"/>
</dbReference>
<dbReference type="PANTHER" id="PTHR43712:SF2">
    <property type="entry name" value="O-METHYLTRANSFERASE CICE"/>
    <property type="match status" value="1"/>
</dbReference>
<dbReference type="AlphaFoldDB" id="A0A7U9DNL5"/>
<keyword evidence="2 6" id="KW-0808">Transferase</keyword>
<evidence type="ECO:0000256" key="2">
    <source>
        <dbReference type="ARBA" id="ARBA00022679"/>
    </source>
</evidence>
<dbReference type="PANTHER" id="PTHR43712">
    <property type="entry name" value="PUTATIVE (AFU_ORTHOLOGUE AFUA_4G14580)-RELATED"/>
    <property type="match status" value="1"/>
</dbReference>
<dbReference type="InterPro" id="IPR029063">
    <property type="entry name" value="SAM-dependent_MTases_sf"/>
</dbReference>
<evidence type="ECO:0000259" key="4">
    <source>
        <dbReference type="Pfam" id="PF00891"/>
    </source>
</evidence>
<dbReference type="GO" id="GO:0046983">
    <property type="term" value="F:protein dimerization activity"/>
    <property type="evidence" value="ECO:0007669"/>
    <property type="project" value="InterPro"/>
</dbReference>
<dbReference type="InterPro" id="IPR001077">
    <property type="entry name" value="COMT_C"/>
</dbReference>
<sequence length="355" mass="37646">MSSNTTPRRTTPVDGALDLRAALIERIGGYMSAHAIGVAAELGLADLIGSGSRTSEELADDTQAHEPSLRRLLRLLVSDGIMTEPRPGQFMLTEIGSQLRADSPGSLKNFARMFTDPLFLTSWQGLRHTVSSGERAFDHAYGSGVYAYLAGHPETSALFNEAMSEESRHSAAQLAAEFDFPDSGTLVDLGGGDGTLLTAILRSRPGLRGVVFDSASGVAEAPATLSKAGLADRCVVQAGDFFDSVPGGGDLYLIKSVFQDWGDDESRAILRTCRAHMPESATLLIVGTVLPETADTSTPVMFLTDANMMVTTGGRERTESEFRAMLEETGFTVRSVGDRDAGPLSVIQAVPAVAS</sequence>
<dbReference type="Pfam" id="PF08100">
    <property type="entry name" value="Dimerisation"/>
    <property type="match status" value="1"/>
</dbReference>
<protein>
    <submittedName>
        <fullName evidence="6">O-methyltransferase, family 2</fullName>
    </submittedName>
</protein>
<organism evidence="6 7">
    <name type="scientific">Streptomyces lividans 1326</name>
    <dbReference type="NCBI Taxonomy" id="1200984"/>
    <lineage>
        <taxon>Bacteria</taxon>
        <taxon>Bacillati</taxon>
        <taxon>Actinomycetota</taxon>
        <taxon>Actinomycetes</taxon>
        <taxon>Kitasatosporales</taxon>
        <taxon>Streptomycetaceae</taxon>
        <taxon>Streptomyces</taxon>
    </lineage>
</organism>
<dbReference type="SUPFAM" id="SSF46785">
    <property type="entry name" value="Winged helix' DNA-binding domain"/>
    <property type="match status" value="1"/>
</dbReference>
<name>A0A7U9DNL5_STRLI</name>
<accession>A0A7U9DNL5</accession>
<keyword evidence="1 6" id="KW-0489">Methyltransferase</keyword>
<feature type="domain" description="O-methyltransferase dimerisation" evidence="5">
    <location>
        <begin position="27"/>
        <end position="98"/>
    </location>
</feature>
<dbReference type="Gene3D" id="1.10.10.10">
    <property type="entry name" value="Winged helix-like DNA-binding domain superfamily/Winged helix DNA-binding domain"/>
    <property type="match status" value="1"/>
</dbReference>
<dbReference type="Proteomes" id="UP000014062">
    <property type="component" value="Chromosome"/>
</dbReference>